<dbReference type="CDD" id="cd08953">
    <property type="entry name" value="KR_2_SDR_x"/>
    <property type="match status" value="1"/>
</dbReference>
<dbReference type="SUPFAM" id="SSF51735">
    <property type="entry name" value="NAD(P)-binding Rossmann-fold domains"/>
    <property type="match status" value="2"/>
</dbReference>
<dbReference type="InterPro" id="IPR050091">
    <property type="entry name" value="PKS_NRPS_Biosynth_Enz"/>
</dbReference>
<dbReference type="Pfam" id="PF08659">
    <property type="entry name" value="KR"/>
    <property type="match status" value="1"/>
</dbReference>
<accession>A0ABQ1JZQ3</accession>
<dbReference type="InterPro" id="IPR036291">
    <property type="entry name" value="NAD(P)-bd_dom_sf"/>
</dbReference>
<keyword evidence="1" id="KW-0808">Transferase</keyword>
<dbReference type="InterPro" id="IPR057326">
    <property type="entry name" value="KR_dom"/>
</dbReference>
<dbReference type="PANTHER" id="PTHR43775">
    <property type="entry name" value="FATTY ACID SYNTHASE"/>
    <property type="match status" value="1"/>
</dbReference>
<dbReference type="Gene3D" id="3.40.50.720">
    <property type="entry name" value="NAD(P)-binding Rossmann-like Domain"/>
    <property type="match status" value="1"/>
</dbReference>
<keyword evidence="4" id="KW-1185">Reference proteome</keyword>
<protein>
    <recommendedName>
        <fullName evidence="2">Ketoreductase domain-containing protein</fullName>
    </recommendedName>
</protein>
<dbReference type="PANTHER" id="PTHR43775:SF51">
    <property type="entry name" value="INACTIVE PHENOLPHTHIOCEROL SYNTHESIS POLYKETIDE SYNTHASE TYPE I PKS1-RELATED"/>
    <property type="match status" value="1"/>
</dbReference>
<evidence type="ECO:0000256" key="1">
    <source>
        <dbReference type="ARBA" id="ARBA00022679"/>
    </source>
</evidence>
<dbReference type="RefSeq" id="WP_084394430.1">
    <property type="nucleotide sequence ID" value="NZ_BMKF01000003.1"/>
</dbReference>
<evidence type="ECO:0000259" key="2">
    <source>
        <dbReference type="SMART" id="SM00822"/>
    </source>
</evidence>
<feature type="domain" description="Ketoreductase" evidence="2">
    <location>
        <begin position="182"/>
        <end position="408"/>
    </location>
</feature>
<dbReference type="InterPro" id="IPR013968">
    <property type="entry name" value="PKS_KR"/>
</dbReference>
<proteinExistence type="predicted"/>
<comment type="caution">
    <text evidence="3">The sequence shown here is derived from an EMBL/GenBank/DDBJ whole genome shotgun (WGS) entry which is preliminary data.</text>
</comment>
<evidence type="ECO:0000313" key="4">
    <source>
        <dbReference type="Proteomes" id="UP000628854"/>
    </source>
</evidence>
<organism evidence="3 4">
    <name type="scientific">Henriciella pelagia</name>
    <dbReference type="NCBI Taxonomy" id="1977912"/>
    <lineage>
        <taxon>Bacteria</taxon>
        <taxon>Pseudomonadati</taxon>
        <taxon>Pseudomonadota</taxon>
        <taxon>Alphaproteobacteria</taxon>
        <taxon>Hyphomonadales</taxon>
        <taxon>Hyphomonadaceae</taxon>
        <taxon>Henriciella</taxon>
    </lineage>
</organism>
<name>A0ABQ1JZQ3_9PROT</name>
<reference evidence="4" key="1">
    <citation type="journal article" date="2019" name="Int. J. Syst. Evol. Microbiol.">
        <title>The Global Catalogue of Microorganisms (GCM) 10K type strain sequencing project: providing services to taxonomists for standard genome sequencing and annotation.</title>
        <authorList>
            <consortium name="The Broad Institute Genomics Platform"/>
            <consortium name="The Broad Institute Genome Sequencing Center for Infectious Disease"/>
            <person name="Wu L."/>
            <person name="Ma J."/>
        </authorList>
    </citation>
    <scope>NUCLEOTIDE SEQUENCE [LARGE SCALE GENOMIC DNA]</scope>
    <source>
        <strain evidence="4">CGMCC 1.15928</strain>
    </source>
</reference>
<dbReference type="SMART" id="SM00822">
    <property type="entry name" value="PKS_KR"/>
    <property type="match status" value="1"/>
</dbReference>
<evidence type="ECO:0000313" key="3">
    <source>
        <dbReference type="EMBL" id="GGB79702.1"/>
    </source>
</evidence>
<sequence length="458" mass="47765">MTPGLREARLIEFIGPDPAQNFHFVQAMMEAGLVVREVDQPSGQADALVLASGFSGDTLTAHSRAVAQLSRAAPRLEQSQGALVLLQDTGGSFQPRDARAWLGGLAGLGRTAQKEFPSITVRTIDVDLAALGARPAADRVVEELLSGGAAPCVGLSETGRVVPAEVDAHNAPSSPDTISAQDTFLVTGGARGVTATCIIELSRRTRANFVLLGRSHIEDWPAGLASDLDERALRGALAARAKAGGQKMSPAELNRQASRLLAGAEIRQTLSALEAAGSRVHYAVADVADASAVKAAIRDAESLFGPITGLVHGAGVLADKLIREKTAEQIARVFSPKVLGLQTILSTLDARRLKHIAFFSSVAARYGNTGQSDYAMANEILNRVAHGMKAANPGACVTSLGWGPWDGGMVDDSLRAKFAEMGVSLIPQQDGANLFADALLAGPLCPVELIIGSELGHG</sequence>
<gene>
    <name evidence="3" type="ORF">GCM10011503_30560</name>
</gene>
<dbReference type="Proteomes" id="UP000628854">
    <property type="component" value="Unassembled WGS sequence"/>
</dbReference>
<dbReference type="EMBL" id="BMKF01000003">
    <property type="protein sequence ID" value="GGB79702.1"/>
    <property type="molecule type" value="Genomic_DNA"/>
</dbReference>